<dbReference type="Proteomes" id="UP000019151">
    <property type="component" value="Plasmid 2"/>
</dbReference>
<dbReference type="eggNOG" id="ENOG502ZBWH">
    <property type="taxonomic scope" value="Bacteria"/>
</dbReference>
<organism evidence="2 3">
    <name type="scientific">Gemmatirosa kalamazoonensis</name>
    <dbReference type="NCBI Taxonomy" id="861299"/>
    <lineage>
        <taxon>Bacteria</taxon>
        <taxon>Pseudomonadati</taxon>
        <taxon>Gemmatimonadota</taxon>
        <taxon>Gemmatimonadia</taxon>
        <taxon>Gemmatimonadales</taxon>
        <taxon>Gemmatimonadaceae</taxon>
        <taxon>Gemmatirosa</taxon>
    </lineage>
</organism>
<keyword evidence="2" id="KW-0614">Plasmid</keyword>
<sequence length="378" mass="40798">MTDTPLRRRVVVLLALAQLTAPLAARPSAAQQPFDSATWDIRAAESRIEPYRGRAALLLRDGAAWLTRSRFLNGTIEFDVAFGDGPAFPGVAFRAASRTDYELFYMRAGSNGRPDATQYTPVLHGLYGWQIYTGPAYDAAVRWTFDRWMHVKLVVAGTRAEVFVDSDTAVQVIPRLRGAEVAGEVGFVVAPGSARFANVVVRAESEPRLTGTPPAVRDSTPATIVRSWRVSPPFAESSLAGVTELAAAPGAVPGSGWCALDVEERGIANLARLAGVDSGRNTVVAAVTLDADHAMTARVRFGFSDRVRVFLNGRLLYAGNASFATRDPEFLGTVGLFDELALPLRRGPNELWLAVSETFGGWAITADLPERRGIRVSP</sequence>
<dbReference type="EMBL" id="CP007130">
    <property type="protein sequence ID" value="AHG93354.1"/>
    <property type="molecule type" value="Genomic_DNA"/>
</dbReference>
<dbReference type="Gene3D" id="2.60.120.560">
    <property type="entry name" value="Exo-inulinase, domain 1"/>
    <property type="match status" value="1"/>
</dbReference>
<keyword evidence="3" id="KW-1185">Reference proteome</keyword>
<name>W0RQU2_9BACT</name>
<proteinExistence type="predicted"/>
<feature type="signal peptide" evidence="1">
    <location>
        <begin position="1"/>
        <end position="24"/>
    </location>
</feature>
<evidence type="ECO:0000313" key="3">
    <source>
        <dbReference type="Proteomes" id="UP000019151"/>
    </source>
</evidence>
<evidence type="ECO:0000313" key="2">
    <source>
        <dbReference type="EMBL" id="AHG93354.1"/>
    </source>
</evidence>
<reference evidence="2 3" key="1">
    <citation type="journal article" date="2014" name="Genome Announc.">
        <title>Genome Sequence and Methylome of Soil Bacterium Gemmatirosa kalamazoonensis KBS708T, a Member of the Rarely Cultivated Gemmatimonadetes Phylum.</title>
        <authorList>
            <person name="Debruyn J.M."/>
            <person name="Radosevich M."/>
            <person name="Wommack K.E."/>
            <person name="Polson S.W."/>
            <person name="Hauser L.J."/>
            <person name="Fawaz M.N."/>
            <person name="Korlach J."/>
            <person name="Tsai Y.C."/>
        </authorList>
    </citation>
    <scope>NUCLEOTIDE SEQUENCE [LARGE SCALE GENOMIC DNA]</scope>
    <source>
        <strain evidence="2 3">KBS708</strain>
        <plasmid evidence="3">Plasmid 2</plasmid>
    </source>
</reference>
<evidence type="ECO:0008006" key="4">
    <source>
        <dbReference type="Google" id="ProtNLM"/>
    </source>
</evidence>
<feature type="chain" id="PRO_5004794531" description="3-keto-disaccharide hydrolase domain-containing protein" evidence="1">
    <location>
        <begin position="25"/>
        <end position="378"/>
    </location>
</feature>
<accession>W0RQU2</accession>
<evidence type="ECO:0000256" key="1">
    <source>
        <dbReference type="SAM" id="SignalP"/>
    </source>
</evidence>
<dbReference type="AlphaFoldDB" id="W0RQU2"/>
<protein>
    <recommendedName>
        <fullName evidence="4">3-keto-disaccharide hydrolase domain-containing protein</fullName>
    </recommendedName>
</protein>
<gene>
    <name evidence="2" type="ORF">J421_5819</name>
</gene>
<dbReference type="HOGENOM" id="CLU_045102_1_0_0"/>
<dbReference type="OrthoDB" id="2634655at2"/>
<dbReference type="KEGG" id="gba:J421_5819"/>
<keyword evidence="1" id="KW-0732">Signal</keyword>
<dbReference type="InParanoid" id="W0RQU2"/>
<dbReference type="RefSeq" id="WP_025414657.1">
    <property type="nucleotide sequence ID" value="NZ_CP007130.1"/>
</dbReference>
<geneLocation type="plasmid" evidence="2 3">
    <name>2</name>
</geneLocation>